<name>A0A250J6N4_9BACT</name>
<sequence>MELPIVASGIAGGLFFLFCSAFVVSRFYRQVDQGRALIINPFKGEPVVTFTGSIVWPIINRAEVMDISLKTVEIDRRGKEGLICKDNIRADIKVTFFVRVNKTREDVLKVAQSIGCARASDEQTLEHLFEAKFSEALKTVGKSFDFEELYTHRDAIKDQVVQVIGKDLSGYMLEDCAIDFLEQTPVDMLDKHNILDAQGIRKITELTSVQNVHTNEFRQSERMAITKRNVEADEAIFALERQRTEAAAKQKREIESIQARETAEAERVKSEEYAKQQLARIKAEEEVQINDQNKQRQVEVAQKNRERVVGVESERVEKDRALEAINREREVELSRIGKEKQLEAEKKAIADVVRARIAVEKTVAEEEERIKDLRVKAEASRKKDALLITAEAQAQEKLVKDIKAAEASNEVSKFTAKEKLTLAEAELQASDLTAKAKIRLSEGIQAEEAALGLAAARVKEADALAQEKQGLAAVRVKEAETAVLEKQGLVQASVIEKQGLAEAAIAREKLVAEAAGEKEKGLARASIGEAEAHAIQKRGEAEAIATREKLLAEAKAIEEKLLAEARGLAEKAESMKALQGATREHEEFRLRLQKERDVELAAINVRKDIAEHQAKVLAETMGHAKINIVGGDGQFFERFIKAISVGQSVDGALDQSETLKQAFAGYLNGQKDLSADLKDILSKPGLTSDAQNLAMAALLHRMAPAPTTAAASNLKSLVESEPAVRASAPERTQG</sequence>
<evidence type="ECO:0000256" key="1">
    <source>
        <dbReference type="ARBA" id="ARBA00004308"/>
    </source>
</evidence>
<dbReference type="KEGG" id="cfus:CYFUS_004631"/>
<dbReference type="AlphaFoldDB" id="A0A250J6N4"/>
<dbReference type="SUPFAM" id="SSF117892">
    <property type="entry name" value="Band 7/SPFH domain"/>
    <property type="match status" value="1"/>
</dbReference>
<dbReference type="PANTHER" id="PTHR13806">
    <property type="entry name" value="FLOTILLIN-RELATED"/>
    <property type="match status" value="1"/>
</dbReference>
<keyword evidence="3" id="KW-0472">Membrane</keyword>
<protein>
    <recommendedName>
        <fullName evidence="6">Inner membrane protein YqiK</fullName>
    </recommendedName>
</protein>
<feature type="coiled-coil region" evidence="2">
    <location>
        <begin position="356"/>
        <end position="383"/>
    </location>
</feature>
<keyword evidence="3" id="KW-1133">Transmembrane helix</keyword>
<evidence type="ECO:0000313" key="4">
    <source>
        <dbReference type="EMBL" id="ATB39190.1"/>
    </source>
</evidence>
<feature type="coiled-coil region" evidence="2">
    <location>
        <begin position="540"/>
        <end position="571"/>
    </location>
</feature>
<feature type="transmembrane region" description="Helical" evidence="3">
    <location>
        <begin position="6"/>
        <end position="28"/>
    </location>
</feature>
<gene>
    <name evidence="4" type="ORF">CYFUS_004631</name>
</gene>
<dbReference type="InterPro" id="IPR036013">
    <property type="entry name" value="Band_7/SPFH_dom_sf"/>
</dbReference>
<evidence type="ECO:0000313" key="5">
    <source>
        <dbReference type="Proteomes" id="UP000217257"/>
    </source>
</evidence>
<dbReference type="Gene3D" id="3.30.479.30">
    <property type="entry name" value="Band 7 domain"/>
    <property type="match status" value="1"/>
</dbReference>
<proteinExistence type="predicted"/>
<organism evidence="4 5">
    <name type="scientific">Cystobacter fuscus</name>
    <dbReference type="NCBI Taxonomy" id="43"/>
    <lineage>
        <taxon>Bacteria</taxon>
        <taxon>Pseudomonadati</taxon>
        <taxon>Myxococcota</taxon>
        <taxon>Myxococcia</taxon>
        <taxon>Myxococcales</taxon>
        <taxon>Cystobacterineae</taxon>
        <taxon>Archangiaceae</taxon>
        <taxon>Cystobacter</taxon>
    </lineage>
</organism>
<evidence type="ECO:0000256" key="2">
    <source>
        <dbReference type="SAM" id="Coils"/>
    </source>
</evidence>
<evidence type="ECO:0000256" key="3">
    <source>
        <dbReference type="SAM" id="Phobius"/>
    </source>
</evidence>
<comment type="subcellular location">
    <subcellularLocation>
        <location evidence="1">Endomembrane system</location>
    </subcellularLocation>
</comment>
<dbReference type="InterPro" id="IPR027705">
    <property type="entry name" value="Flotillin_fam"/>
</dbReference>
<keyword evidence="3" id="KW-0812">Transmembrane</keyword>
<keyword evidence="2" id="KW-0175">Coiled coil</keyword>
<dbReference type="EMBL" id="CP022098">
    <property type="protein sequence ID" value="ATB39190.1"/>
    <property type="molecule type" value="Genomic_DNA"/>
</dbReference>
<accession>A0A250J6N4</accession>
<dbReference type="Proteomes" id="UP000217257">
    <property type="component" value="Chromosome"/>
</dbReference>
<dbReference type="GO" id="GO:0012505">
    <property type="term" value="C:endomembrane system"/>
    <property type="evidence" value="ECO:0007669"/>
    <property type="project" value="UniProtKB-SubCell"/>
</dbReference>
<dbReference type="RefSeq" id="WP_095987256.1">
    <property type="nucleotide sequence ID" value="NZ_CP022098.1"/>
</dbReference>
<dbReference type="CDD" id="cd03399">
    <property type="entry name" value="SPFH_flotillin"/>
    <property type="match status" value="1"/>
</dbReference>
<reference evidence="4 5" key="1">
    <citation type="submission" date="2017-06" db="EMBL/GenBank/DDBJ databases">
        <title>Sequencing and comparative analysis of myxobacterial genomes.</title>
        <authorList>
            <person name="Rupp O."/>
            <person name="Goesmann A."/>
            <person name="Sogaard-Andersen L."/>
        </authorList>
    </citation>
    <scope>NUCLEOTIDE SEQUENCE [LARGE SCALE GENOMIC DNA]</scope>
    <source>
        <strain evidence="4 5">DSM 52655</strain>
    </source>
</reference>
<dbReference type="PANTHER" id="PTHR13806:SF31">
    <property type="entry name" value="FLOTILLIN-LIKE PROTEIN 1-RELATED"/>
    <property type="match status" value="1"/>
</dbReference>
<dbReference type="GO" id="GO:0005886">
    <property type="term" value="C:plasma membrane"/>
    <property type="evidence" value="ECO:0007669"/>
    <property type="project" value="TreeGrafter"/>
</dbReference>
<evidence type="ECO:0008006" key="6">
    <source>
        <dbReference type="Google" id="ProtNLM"/>
    </source>
</evidence>